<keyword evidence="4" id="KW-1185">Reference proteome</keyword>
<dbReference type="Proteomes" id="UP001367771">
    <property type="component" value="Unassembled WGS sequence"/>
</dbReference>
<dbReference type="InterPro" id="IPR030395">
    <property type="entry name" value="GP_PDE_dom"/>
</dbReference>
<feature type="domain" description="GP-PDE" evidence="2">
    <location>
        <begin position="36"/>
        <end position="304"/>
    </location>
</feature>
<comment type="caution">
    <text evidence="3">The sequence shown here is derived from an EMBL/GenBank/DDBJ whole genome shotgun (WGS) entry which is preliminary data.</text>
</comment>
<dbReference type="SUPFAM" id="SSF51695">
    <property type="entry name" value="PLC-like phosphodiesterases"/>
    <property type="match status" value="1"/>
</dbReference>
<dbReference type="CDD" id="cd08566">
    <property type="entry name" value="GDPD_AtGDE_like"/>
    <property type="match status" value="1"/>
</dbReference>
<dbReference type="RefSeq" id="WP_336546059.1">
    <property type="nucleotide sequence ID" value="NZ_JBBBDM010000014.1"/>
</dbReference>
<protein>
    <submittedName>
        <fullName evidence="3">Glycerophosphodiester phosphodiesterase family protein</fullName>
    </submittedName>
</protein>
<dbReference type="Pfam" id="PF16387">
    <property type="entry name" value="DUF4996"/>
    <property type="match status" value="1"/>
</dbReference>
<evidence type="ECO:0000259" key="2">
    <source>
        <dbReference type="PROSITE" id="PS51704"/>
    </source>
</evidence>
<evidence type="ECO:0000313" key="3">
    <source>
        <dbReference type="EMBL" id="MEI5688847.1"/>
    </source>
</evidence>
<evidence type="ECO:0000256" key="1">
    <source>
        <dbReference type="SAM" id="SignalP"/>
    </source>
</evidence>
<dbReference type="PROSITE" id="PS51704">
    <property type="entry name" value="GP_PDE"/>
    <property type="match status" value="1"/>
</dbReference>
<feature type="signal peptide" evidence="1">
    <location>
        <begin position="1"/>
        <end position="20"/>
    </location>
</feature>
<dbReference type="PANTHER" id="PTHR46320:SF1">
    <property type="entry name" value="GLYCEROPHOSPHODIESTER PHOSPHODIESTERASE 1"/>
    <property type="match status" value="1"/>
</dbReference>
<gene>
    <name evidence="3" type="ORF">V8201_17275</name>
</gene>
<dbReference type="InterPro" id="IPR032160">
    <property type="entry name" value="DUF4996"/>
</dbReference>
<proteinExistence type="predicted"/>
<accession>A0ABU8H732</accession>
<dbReference type="InterPro" id="IPR017946">
    <property type="entry name" value="PLC-like_Pdiesterase_TIM-brl"/>
</dbReference>
<dbReference type="PANTHER" id="PTHR46320">
    <property type="entry name" value="GLYCEROPHOSPHODIESTER PHOSPHODIESTERASE 1"/>
    <property type="match status" value="1"/>
</dbReference>
<sequence length="327" mass="34787">MYRPLLALAVAALAPSTVQAAPADALRRLADPDGGLIVIAHRGCHEAAPLHALGSKPENSIAALRQCVALGADVMETDVRRSRDGHLVILHDDSVDRTTNGTGKVADLSLAQLQALRLRQDEGGATAALTDQTIPTLDDLLALAKDRIVLNLDVKDMIYGEVVDAVHRAGAQDRVIVKTFAGVASVPLATIPPYDRVPFAVIPITADPAAGDVPQIIASQMQGRIRPIAAELPVVPLTTLPVIMSRAKALGVPVWINTLFKGFVTGMGGDPEARQDPAAIWGRLAAMGVRLIQTDAVEALLRYRELRRRAPQSTGRNDRGHAPLPRP</sequence>
<organism evidence="3 4">
    <name type="scientific">Sphingomonas kyungheensis</name>
    <dbReference type="NCBI Taxonomy" id="1069987"/>
    <lineage>
        <taxon>Bacteria</taxon>
        <taxon>Pseudomonadati</taxon>
        <taxon>Pseudomonadota</taxon>
        <taxon>Alphaproteobacteria</taxon>
        <taxon>Sphingomonadales</taxon>
        <taxon>Sphingomonadaceae</taxon>
        <taxon>Sphingomonas</taxon>
    </lineage>
</organism>
<dbReference type="Pfam" id="PF03009">
    <property type="entry name" value="GDPD"/>
    <property type="match status" value="1"/>
</dbReference>
<dbReference type="EMBL" id="JBBBDM010000014">
    <property type="protein sequence ID" value="MEI5688847.1"/>
    <property type="molecule type" value="Genomic_DNA"/>
</dbReference>
<keyword evidence="1" id="KW-0732">Signal</keyword>
<name>A0ABU8H732_9SPHN</name>
<feature type="chain" id="PRO_5047456738" evidence="1">
    <location>
        <begin position="21"/>
        <end position="327"/>
    </location>
</feature>
<evidence type="ECO:0000313" key="4">
    <source>
        <dbReference type="Proteomes" id="UP001367771"/>
    </source>
</evidence>
<reference evidence="3 4" key="1">
    <citation type="journal article" date="2013" name="Int. J. Syst. Evol. Microbiol.">
        <title>Sphingomonas kyungheensis sp. nov., a bacterium with ginsenoside-converting activity isolated from soil of a ginseng field.</title>
        <authorList>
            <person name="Son H.M."/>
            <person name="Yang J.E."/>
            <person name="Park Y."/>
            <person name="Han C.K."/>
            <person name="Kim S.G."/>
            <person name="Kook M."/>
            <person name="Yi T.H."/>
        </authorList>
    </citation>
    <scope>NUCLEOTIDE SEQUENCE [LARGE SCALE GENOMIC DNA]</scope>
    <source>
        <strain evidence="3 4">LMG 26582</strain>
    </source>
</reference>
<dbReference type="Gene3D" id="3.20.20.190">
    <property type="entry name" value="Phosphatidylinositol (PI) phosphodiesterase"/>
    <property type="match status" value="1"/>
</dbReference>